<reference evidence="2" key="1">
    <citation type="submission" date="2017-03" db="EMBL/GenBank/DDBJ databases">
        <title>Phytopthora megakarya and P. palmivora, two closely related causual agents of cacao black pod achieved similar genome size and gene model numbers by different mechanisms.</title>
        <authorList>
            <person name="Ali S."/>
            <person name="Shao J."/>
            <person name="Larry D.J."/>
            <person name="Kronmiller B."/>
            <person name="Shen D."/>
            <person name="Strem M.D."/>
            <person name="Melnick R.L."/>
            <person name="Guiltinan M.J."/>
            <person name="Tyler B.M."/>
            <person name="Meinhardt L.W."/>
            <person name="Bailey B.A."/>
        </authorList>
    </citation>
    <scope>NUCLEOTIDE SEQUENCE [LARGE SCALE GENOMIC DNA]</scope>
    <source>
        <strain evidence="2">zdho120</strain>
    </source>
</reference>
<sequence>MPNYLDLVIAIHREPGATALEGCDSSAEVELSAYTDADWGTLDDRRSVSGTMIMTRGAPVIFKSKYQRKVALSSAEA</sequence>
<evidence type="ECO:0000313" key="2">
    <source>
        <dbReference type="Proteomes" id="UP000198211"/>
    </source>
</evidence>
<proteinExistence type="predicted"/>
<keyword evidence="2" id="KW-1185">Reference proteome</keyword>
<name>A0A225WNG9_9STRA</name>
<dbReference type="AlphaFoldDB" id="A0A225WNG9"/>
<gene>
    <name evidence="1" type="ORF">PHMEG_0006755</name>
</gene>
<dbReference type="EMBL" id="NBNE01000494">
    <property type="protein sequence ID" value="OWZ19054.1"/>
    <property type="molecule type" value="Genomic_DNA"/>
</dbReference>
<accession>A0A225WNG9</accession>
<organism evidence="1 2">
    <name type="scientific">Phytophthora megakarya</name>
    <dbReference type="NCBI Taxonomy" id="4795"/>
    <lineage>
        <taxon>Eukaryota</taxon>
        <taxon>Sar</taxon>
        <taxon>Stramenopiles</taxon>
        <taxon>Oomycota</taxon>
        <taxon>Peronosporomycetes</taxon>
        <taxon>Peronosporales</taxon>
        <taxon>Peronosporaceae</taxon>
        <taxon>Phytophthora</taxon>
    </lineage>
</organism>
<evidence type="ECO:0000313" key="1">
    <source>
        <dbReference type="EMBL" id="OWZ19054.1"/>
    </source>
</evidence>
<protein>
    <submittedName>
        <fullName evidence="1">Retrotransposon Polyprotein</fullName>
    </submittedName>
</protein>
<dbReference type="Proteomes" id="UP000198211">
    <property type="component" value="Unassembled WGS sequence"/>
</dbReference>
<dbReference type="OrthoDB" id="90737at2759"/>
<comment type="caution">
    <text evidence="1">The sequence shown here is derived from an EMBL/GenBank/DDBJ whole genome shotgun (WGS) entry which is preliminary data.</text>
</comment>